<dbReference type="AlphaFoldDB" id="A0AAW1YQT4"/>
<evidence type="ECO:0000313" key="2">
    <source>
        <dbReference type="EMBL" id="KAK9950923.1"/>
    </source>
</evidence>
<evidence type="ECO:0000313" key="3">
    <source>
        <dbReference type="Proteomes" id="UP001457282"/>
    </source>
</evidence>
<comment type="caution">
    <text evidence="2">The sequence shown here is derived from an EMBL/GenBank/DDBJ whole genome shotgun (WGS) entry which is preliminary data.</text>
</comment>
<dbReference type="EMBL" id="JBEDUW010000001">
    <property type="protein sequence ID" value="KAK9950923.1"/>
    <property type="molecule type" value="Genomic_DNA"/>
</dbReference>
<dbReference type="Proteomes" id="UP001457282">
    <property type="component" value="Unassembled WGS sequence"/>
</dbReference>
<organism evidence="2 3">
    <name type="scientific">Rubus argutus</name>
    <name type="common">Southern blackberry</name>
    <dbReference type="NCBI Taxonomy" id="59490"/>
    <lineage>
        <taxon>Eukaryota</taxon>
        <taxon>Viridiplantae</taxon>
        <taxon>Streptophyta</taxon>
        <taxon>Embryophyta</taxon>
        <taxon>Tracheophyta</taxon>
        <taxon>Spermatophyta</taxon>
        <taxon>Magnoliopsida</taxon>
        <taxon>eudicotyledons</taxon>
        <taxon>Gunneridae</taxon>
        <taxon>Pentapetalae</taxon>
        <taxon>rosids</taxon>
        <taxon>fabids</taxon>
        <taxon>Rosales</taxon>
        <taxon>Rosaceae</taxon>
        <taxon>Rosoideae</taxon>
        <taxon>Rosoideae incertae sedis</taxon>
        <taxon>Rubus</taxon>
    </lineage>
</organism>
<proteinExistence type="predicted"/>
<feature type="region of interest" description="Disordered" evidence="1">
    <location>
        <begin position="78"/>
        <end position="110"/>
    </location>
</feature>
<gene>
    <name evidence="2" type="ORF">M0R45_006387</name>
</gene>
<sequence>MSICDAGVTISHLRREGPRPAPALGFSSSIPADRYPPASSIHTINLRCCSLDTGVALSRQLQLSLLHGLGKNLHWKAKNKDARARNRMKKEDDETEEKTRKIEHDLMESE</sequence>
<protein>
    <submittedName>
        <fullName evidence="2">Uncharacterized protein</fullName>
    </submittedName>
</protein>
<keyword evidence="3" id="KW-1185">Reference proteome</keyword>
<reference evidence="2 3" key="1">
    <citation type="journal article" date="2023" name="G3 (Bethesda)">
        <title>A chromosome-length genome assembly and annotation of blackberry (Rubus argutus, cv. 'Hillquist').</title>
        <authorList>
            <person name="Bruna T."/>
            <person name="Aryal R."/>
            <person name="Dudchenko O."/>
            <person name="Sargent D.J."/>
            <person name="Mead D."/>
            <person name="Buti M."/>
            <person name="Cavallini A."/>
            <person name="Hytonen T."/>
            <person name="Andres J."/>
            <person name="Pham M."/>
            <person name="Weisz D."/>
            <person name="Mascagni F."/>
            <person name="Usai G."/>
            <person name="Natali L."/>
            <person name="Bassil N."/>
            <person name="Fernandez G.E."/>
            <person name="Lomsadze A."/>
            <person name="Armour M."/>
            <person name="Olukolu B."/>
            <person name="Poorten T."/>
            <person name="Britton C."/>
            <person name="Davik J."/>
            <person name="Ashrafi H."/>
            <person name="Aiden E.L."/>
            <person name="Borodovsky M."/>
            <person name="Worthington M."/>
        </authorList>
    </citation>
    <scope>NUCLEOTIDE SEQUENCE [LARGE SCALE GENOMIC DNA]</scope>
    <source>
        <strain evidence="2">PI 553951</strain>
    </source>
</reference>
<evidence type="ECO:0000256" key="1">
    <source>
        <dbReference type="SAM" id="MobiDB-lite"/>
    </source>
</evidence>
<name>A0AAW1YQT4_RUBAR</name>
<accession>A0AAW1YQT4</accession>